<sequence length="123" mass="13805">MAQIELKKYGTLDIDTRLTAMTFMTLQDEGVVDKDFLDKIVNATNGVEIPLRLKLNVLYAAYREANKVEYLSYEEFISSYQLDFIELNYVVGAAITKQDVSDFSGFANSLTKKIPKSEGSSGK</sequence>
<proteinExistence type="predicted"/>
<dbReference type="AlphaFoldDB" id="A0A842ABL7"/>
<dbReference type="Proteomes" id="UP000574104">
    <property type="component" value="Unassembled WGS sequence"/>
</dbReference>
<comment type="caution">
    <text evidence="1">The sequence shown here is derived from an EMBL/GenBank/DDBJ whole genome shotgun (WGS) entry which is preliminary data.</text>
</comment>
<evidence type="ECO:0000313" key="2">
    <source>
        <dbReference type="Proteomes" id="UP000574104"/>
    </source>
</evidence>
<accession>A0A842ABL7</accession>
<dbReference type="RefSeq" id="WP_185434406.1">
    <property type="nucleotide sequence ID" value="NZ_JAARSH010000005.1"/>
</dbReference>
<gene>
    <name evidence="1" type="ORF">HB904_09515</name>
</gene>
<name>A0A842ABL7_9LIST</name>
<protein>
    <submittedName>
        <fullName evidence="1">Uncharacterized protein</fullName>
    </submittedName>
</protein>
<evidence type="ECO:0000313" key="1">
    <source>
        <dbReference type="EMBL" id="MBC1616426.1"/>
    </source>
</evidence>
<reference evidence="1 2" key="1">
    <citation type="submission" date="2020-03" db="EMBL/GenBank/DDBJ databases">
        <title>Soil Listeria distribution.</title>
        <authorList>
            <person name="Liao J."/>
            <person name="Wiedmann M."/>
        </authorList>
    </citation>
    <scope>NUCLEOTIDE SEQUENCE [LARGE SCALE GENOMIC DNA]</scope>
    <source>
        <strain evidence="1 2">FSL L7-1299</strain>
    </source>
</reference>
<organism evidence="1 2">
    <name type="scientific">Listeria booriae</name>
    <dbReference type="NCBI Taxonomy" id="1552123"/>
    <lineage>
        <taxon>Bacteria</taxon>
        <taxon>Bacillati</taxon>
        <taxon>Bacillota</taxon>
        <taxon>Bacilli</taxon>
        <taxon>Bacillales</taxon>
        <taxon>Listeriaceae</taxon>
        <taxon>Listeria</taxon>
    </lineage>
</organism>
<dbReference type="EMBL" id="JAARSH010000005">
    <property type="protein sequence ID" value="MBC1616426.1"/>
    <property type="molecule type" value="Genomic_DNA"/>
</dbReference>